<proteinExistence type="predicted"/>
<name>A0ABU7TSB9_9HYPH</name>
<accession>A0ABU7TSB9</accession>
<dbReference type="Pfam" id="PF13649">
    <property type="entry name" value="Methyltransf_25"/>
    <property type="match status" value="1"/>
</dbReference>
<keyword evidence="2" id="KW-0489">Methyltransferase</keyword>
<keyword evidence="3" id="KW-1185">Reference proteome</keyword>
<evidence type="ECO:0000259" key="1">
    <source>
        <dbReference type="Pfam" id="PF13649"/>
    </source>
</evidence>
<reference evidence="2 3" key="1">
    <citation type="journal article" date="2012" name="Genet. Mol. Biol.">
        <title>Analysis of 16S rRNA and mxaF genes revealing insights into Methylobacterium niche-specific plant association.</title>
        <authorList>
            <person name="Dourado M.N."/>
            <person name="Andreote F.D."/>
            <person name="Dini-Andreote F."/>
            <person name="Conti R."/>
            <person name="Araujo J.M."/>
            <person name="Araujo W.L."/>
        </authorList>
    </citation>
    <scope>NUCLEOTIDE SEQUENCE [LARGE SCALE GENOMIC DNA]</scope>
    <source>
        <strain evidence="2 3">TC3-10</strain>
    </source>
</reference>
<dbReference type="SUPFAM" id="SSF53335">
    <property type="entry name" value="S-adenosyl-L-methionine-dependent methyltransferases"/>
    <property type="match status" value="1"/>
</dbReference>
<dbReference type="GO" id="GO:0008168">
    <property type="term" value="F:methyltransferase activity"/>
    <property type="evidence" value="ECO:0007669"/>
    <property type="project" value="UniProtKB-KW"/>
</dbReference>
<dbReference type="PANTHER" id="PTHR43591:SF24">
    <property type="entry name" value="2-METHOXY-6-POLYPRENYL-1,4-BENZOQUINOL METHYLASE, MITOCHONDRIAL"/>
    <property type="match status" value="1"/>
</dbReference>
<comment type="caution">
    <text evidence="2">The sequence shown here is derived from an EMBL/GenBank/DDBJ whole genome shotgun (WGS) entry which is preliminary data.</text>
</comment>
<dbReference type="InterPro" id="IPR029063">
    <property type="entry name" value="SAM-dependent_MTases_sf"/>
</dbReference>
<dbReference type="GO" id="GO:0032259">
    <property type="term" value="P:methylation"/>
    <property type="evidence" value="ECO:0007669"/>
    <property type="project" value="UniProtKB-KW"/>
</dbReference>
<protein>
    <submittedName>
        <fullName evidence="2">Methyltransferase type 11</fullName>
    </submittedName>
</protein>
<dbReference type="CDD" id="cd02440">
    <property type="entry name" value="AdoMet_MTases"/>
    <property type="match status" value="1"/>
</dbReference>
<gene>
    <name evidence="2" type="ORF">MOTC310_20725</name>
</gene>
<evidence type="ECO:0000313" key="3">
    <source>
        <dbReference type="Proteomes" id="UP001355206"/>
    </source>
</evidence>
<dbReference type="PANTHER" id="PTHR43591">
    <property type="entry name" value="METHYLTRANSFERASE"/>
    <property type="match status" value="1"/>
</dbReference>
<dbReference type="Proteomes" id="UP001355206">
    <property type="component" value="Unassembled WGS sequence"/>
</dbReference>
<dbReference type="Gene3D" id="3.40.50.150">
    <property type="entry name" value="Vaccinia Virus protein VP39"/>
    <property type="match status" value="1"/>
</dbReference>
<organism evidence="2 3">
    <name type="scientific">Methylobacterium oryzae</name>
    <dbReference type="NCBI Taxonomy" id="334852"/>
    <lineage>
        <taxon>Bacteria</taxon>
        <taxon>Pseudomonadati</taxon>
        <taxon>Pseudomonadota</taxon>
        <taxon>Alphaproteobacteria</taxon>
        <taxon>Hyphomicrobiales</taxon>
        <taxon>Methylobacteriaceae</taxon>
        <taxon>Methylobacterium</taxon>
    </lineage>
</organism>
<sequence length="285" mass="29970">MAGGITQAEYWNGEVGTRWARNQAVLDAMFVPLTEALFARAPLVPGKTVLDIGCGAGATTLEAARRVGPGGGVTGADISAPLLAVGRDRAEAEPPGAAPIRFVEADVEAADLGRFDQVVSRFGVMFFPDSARAFANVRRMLRPGGRMTFLCWRVLSENAWVRVPRDAVLPLLPEVPPPPQPDAPGPFRFAEADPLVTLLRGTGFDSVTCDALDRDIVIGQGETDAAAIAAATHVSLNLGPSSHLVREAAPDLRARAEAAVAEALRRHAAGGAVRLRAACWLVQAG</sequence>
<evidence type="ECO:0000313" key="2">
    <source>
        <dbReference type="EMBL" id="MEE7492764.1"/>
    </source>
</evidence>
<dbReference type="EMBL" id="MLCA01000010">
    <property type="protein sequence ID" value="MEE7492764.1"/>
    <property type="molecule type" value="Genomic_DNA"/>
</dbReference>
<feature type="domain" description="Methyltransferase" evidence="1">
    <location>
        <begin position="49"/>
        <end position="145"/>
    </location>
</feature>
<dbReference type="InterPro" id="IPR041698">
    <property type="entry name" value="Methyltransf_25"/>
</dbReference>
<keyword evidence="2" id="KW-0808">Transferase</keyword>
<dbReference type="RefSeq" id="WP_331303136.1">
    <property type="nucleotide sequence ID" value="NZ_MLCA01000010.1"/>
</dbReference>